<name>A0A369JNC2_HYPMA</name>
<proteinExistence type="predicted"/>
<dbReference type="AlphaFoldDB" id="A0A369JNC2"/>
<reference evidence="1" key="1">
    <citation type="submission" date="2018-04" db="EMBL/GenBank/DDBJ databases">
        <title>Whole genome sequencing of Hypsizygus marmoreus.</title>
        <authorList>
            <person name="Choi I.-G."/>
            <person name="Min B."/>
            <person name="Kim J.-G."/>
            <person name="Kim S."/>
            <person name="Oh Y.-L."/>
            <person name="Kong W.-S."/>
            <person name="Park H."/>
            <person name="Jeong J."/>
            <person name="Song E.-S."/>
        </authorList>
    </citation>
    <scope>NUCLEOTIDE SEQUENCE [LARGE SCALE GENOMIC DNA]</scope>
    <source>
        <strain evidence="1">51987-8</strain>
    </source>
</reference>
<dbReference type="EMBL" id="LUEZ02000056">
    <property type="protein sequence ID" value="RDB20884.1"/>
    <property type="molecule type" value="Genomic_DNA"/>
</dbReference>
<dbReference type="InParanoid" id="A0A369JNC2"/>
<dbReference type="Proteomes" id="UP000076154">
    <property type="component" value="Unassembled WGS sequence"/>
</dbReference>
<accession>A0A369JNC2</accession>
<keyword evidence="2" id="KW-1185">Reference proteome</keyword>
<evidence type="ECO:0000313" key="1">
    <source>
        <dbReference type="EMBL" id="RDB20884.1"/>
    </source>
</evidence>
<protein>
    <submittedName>
        <fullName evidence="1">Uncharacterized protein</fullName>
    </submittedName>
</protein>
<evidence type="ECO:0000313" key="2">
    <source>
        <dbReference type="Proteomes" id="UP000076154"/>
    </source>
</evidence>
<comment type="caution">
    <text evidence="1">The sequence shown here is derived from an EMBL/GenBank/DDBJ whole genome shotgun (WGS) entry which is preliminary data.</text>
</comment>
<organism evidence="1 2">
    <name type="scientific">Hypsizygus marmoreus</name>
    <name type="common">White beech mushroom</name>
    <name type="synonym">Agaricus marmoreus</name>
    <dbReference type="NCBI Taxonomy" id="39966"/>
    <lineage>
        <taxon>Eukaryota</taxon>
        <taxon>Fungi</taxon>
        <taxon>Dikarya</taxon>
        <taxon>Basidiomycota</taxon>
        <taxon>Agaricomycotina</taxon>
        <taxon>Agaricomycetes</taxon>
        <taxon>Agaricomycetidae</taxon>
        <taxon>Agaricales</taxon>
        <taxon>Tricholomatineae</taxon>
        <taxon>Lyophyllaceae</taxon>
        <taxon>Hypsizygus</taxon>
    </lineage>
</organism>
<sequence length="112" mass="13046">MHVRVPVGRRCQNEILDDIRTLVQSTRNLQSIALQVHSAETQHRSEEDVAKEHWIKVDPRVSLVEDPATWKDDVCEWEDRVKSMGKYDVICSPRDYPVFKDILSCADEQPRT</sequence>
<gene>
    <name evidence="1" type="ORF">Hypma_011969</name>
</gene>